<evidence type="ECO:0000256" key="2">
    <source>
        <dbReference type="SAM" id="SignalP"/>
    </source>
</evidence>
<keyword evidence="5" id="KW-1185">Reference proteome</keyword>
<name>A0AAW1IQA6_SAPOF</name>
<feature type="transmembrane region" description="Helical" evidence="1">
    <location>
        <begin position="172"/>
        <end position="196"/>
    </location>
</feature>
<dbReference type="PANTHER" id="PTHR33976">
    <property type="entry name" value="OS07G0645000 PROTEIN"/>
    <property type="match status" value="1"/>
</dbReference>
<dbReference type="Proteomes" id="UP001443914">
    <property type="component" value="Unassembled WGS sequence"/>
</dbReference>
<keyword evidence="1" id="KW-0472">Membrane</keyword>
<proteinExistence type="predicted"/>
<keyword evidence="1" id="KW-0812">Transmembrane</keyword>
<dbReference type="InterPro" id="IPR059083">
    <property type="entry name" value="At5g19230_dom"/>
</dbReference>
<gene>
    <name evidence="4" type="ORF">RND81_09G225900</name>
</gene>
<comment type="caution">
    <text evidence="4">The sequence shown here is derived from an EMBL/GenBank/DDBJ whole genome shotgun (WGS) entry which is preliminary data.</text>
</comment>
<evidence type="ECO:0000313" key="4">
    <source>
        <dbReference type="EMBL" id="KAK9691874.1"/>
    </source>
</evidence>
<accession>A0AAW1IQA6</accession>
<feature type="signal peptide" evidence="2">
    <location>
        <begin position="1"/>
        <end position="20"/>
    </location>
</feature>
<dbReference type="Pfam" id="PF25884">
    <property type="entry name" value="At5g19230"/>
    <property type="match status" value="1"/>
</dbReference>
<protein>
    <recommendedName>
        <fullName evidence="3">Uncharacterized GPI-anchored protein At5g19230-like domain-containing protein</fullName>
    </recommendedName>
</protein>
<evidence type="ECO:0000259" key="3">
    <source>
        <dbReference type="Pfam" id="PF25884"/>
    </source>
</evidence>
<dbReference type="PANTHER" id="PTHR33976:SF2">
    <property type="entry name" value="GLYCOPROTEIN MEMBRANE GPI-ANCHORED"/>
    <property type="match status" value="1"/>
</dbReference>
<evidence type="ECO:0000313" key="5">
    <source>
        <dbReference type="Proteomes" id="UP001443914"/>
    </source>
</evidence>
<feature type="domain" description="Uncharacterized GPI-anchored protein At5g19230-like" evidence="3">
    <location>
        <begin position="36"/>
        <end position="163"/>
    </location>
</feature>
<evidence type="ECO:0000256" key="1">
    <source>
        <dbReference type="SAM" id="Phobius"/>
    </source>
</evidence>
<organism evidence="4 5">
    <name type="scientific">Saponaria officinalis</name>
    <name type="common">Common soapwort</name>
    <name type="synonym">Lychnis saponaria</name>
    <dbReference type="NCBI Taxonomy" id="3572"/>
    <lineage>
        <taxon>Eukaryota</taxon>
        <taxon>Viridiplantae</taxon>
        <taxon>Streptophyta</taxon>
        <taxon>Embryophyta</taxon>
        <taxon>Tracheophyta</taxon>
        <taxon>Spermatophyta</taxon>
        <taxon>Magnoliopsida</taxon>
        <taxon>eudicotyledons</taxon>
        <taxon>Gunneridae</taxon>
        <taxon>Pentapetalae</taxon>
        <taxon>Caryophyllales</taxon>
        <taxon>Caryophyllaceae</taxon>
        <taxon>Caryophylleae</taxon>
        <taxon>Saponaria</taxon>
    </lineage>
</organism>
<keyword evidence="2" id="KW-0732">Signal</keyword>
<dbReference type="EMBL" id="JBDFQZ010000009">
    <property type="protein sequence ID" value="KAK9691874.1"/>
    <property type="molecule type" value="Genomic_DNA"/>
</dbReference>
<keyword evidence="1" id="KW-1133">Transmembrane helix</keyword>
<sequence>MAFNYGGLNWSLMFVLLLQASLVFVPLQVVSDDDEENNLLQGLNSYRTTLQLPAFTKNKQAGCLADELAEELEDRPCVATTAANAIPAGSGSNFINYPKLLKKCNIDPNTTTNGIILPVCVPKLVPTLVLTNYTHTGYARYINDSRFTGAGLGSEDDWIVVVLSTSTVGGSFAARAVGLVVPFVSVLVALLLGILLV</sequence>
<feature type="chain" id="PRO_5043934671" description="Uncharacterized GPI-anchored protein At5g19230-like domain-containing protein" evidence="2">
    <location>
        <begin position="21"/>
        <end position="197"/>
    </location>
</feature>
<dbReference type="InterPro" id="IPR045285">
    <property type="entry name" value="At5g19230-like"/>
</dbReference>
<dbReference type="AlphaFoldDB" id="A0AAW1IQA6"/>
<reference evidence="4" key="1">
    <citation type="submission" date="2024-03" db="EMBL/GenBank/DDBJ databases">
        <title>WGS assembly of Saponaria officinalis var. Norfolk2.</title>
        <authorList>
            <person name="Jenkins J."/>
            <person name="Shu S."/>
            <person name="Grimwood J."/>
            <person name="Barry K."/>
            <person name="Goodstein D."/>
            <person name="Schmutz J."/>
            <person name="Leebens-Mack J."/>
            <person name="Osbourn A."/>
        </authorList>
    </citation>
    <scope>NUCLEOTIDE SEQUENCE [LARGE SCALE GENOMIC DNA]</scope>
    <source>
        <strain evidence="4">JIC</strain>
    </source>
</reference>